<gene>
    <name evidence="10" type="ORF">Tdes44962_MAKER02958</name>
</gene>
<dbReference type="GO" id="GO:0009090">
    <property type="term" value="P:homoserine biosynthetic process"/>
    <property type="evidence" value="ECO:0007669"/>
    <property type="project" value="TreeGrafter"/>
</dbReference>
<name>A0A9W7W1Z3_9PEZI</name>
<evidence type="ECO:0000256" key="5">
    <source>
        <dbReference type="ARBA" id="ARBA00022840"/>
    </source>
</evidence>
<dbReference type="InterPro" id="IPR054352">
    <property type="entry name" value="ACT_Aspartokinase"/>
</dbReference>
<dbReference type="InterPro" id="IPR018042">
    <property type="entry name" value="Aspartate_kinase_CS"/>
</dbReference>
<feature type="domain" description="ACT" evidence="9">
    <location>
        <begin position="491"/>
        <end position="555"/>
    </location>
</feature>
<dbReference type="EMBL" id="RIBY02001890">
    <property type="protein sequence ID" value="KAH9827332.1"/>
    <property type="molecule type" value="Genomic_DNA"/>
</dbReference>
<dbReference type="GO" id="GO:0005829">
    <property type="term" value="C:cytosol"/>
    <property type="evidence" value="ECO:0007669"/>
    <property type="project" value="TreeGrafter"/>
</dbReference>
<organism evidence="10 11">
    <name type="scientific">Teratosphaeria destructans</name>
    <dbReference type="NCBI Taxonomy" id="418781"/>
    <lineage>
        <taxon>Eukaryota</taxon>
        <taxon>Fungi</taxon>
        <taxon>Dikarya</taxon>
        <taxon>Ascomycota</taxon>
        <taxon>Pezizomycotina</taxon>
        <taxon>Dothideomycetes</taxon>
        <taxon>Dothideomycetidae</taxon>
        <taxon>Mycosphaerellales</taxon>
        <taxon>Teratosphaeriaceae</taxon>
        <taxon>Teratosphaeria</taxon>
    </lineage>
</organism>
<dbReference type="Proteomes" id="UP001138500">
    <property type="component" value="Unassembled WGS sequence"/>
</dbReference>
<evidence type="ECO:0000313" key="11">
    <source>
        <dbReference type="Proteomes" id="UP001138500"/>
    </source>
</evidence>
<dbReference type="PROSITE" id="PS00324">
    <property type="entry name" value="ASPARTOKINASE"/>
    <property type="match status" value="1"/>
</dbReference>
<keyword evidence="2 7" id="KW-0808">Transferase</keyword>
<dbReference type="SUPFAM" id="SSF53633">
    <property type="entry name" value="Carbamate kinase-like"/>
    <property type="match status" value="1"/>
</dbReference>
<dbReference type="Pfam" id="PF22468">
    <property type="entry name" value="ACT_9"/>
    <property type="match status" value="1"/>
</dbReference>
<evidence type="ECO:0000256" key="6">
    <source>
        <dbReference type="ARBA" id="ARBA00047872"/>
    </source>
</evidence>
<feature type="compositionally biased region" description="Basic and acidic residues" evidence="8">
    <location>
        <begin position="1"/>
        <end position="12"/>
    </location>
</feature>
<proteinExistence type="inferred from homology"/>
<dbReference type="PANTHER" id="PTHR21499:SF59">
    <property type="entry name" value="ASPARTOKINASE"/>
    <property type="match status" value="1"/>
</dbReference>
<evidence type="ECO:0000256" key="8">
    <source>
        <dbReference type="SAM" id="MobiDB-lite"/>
    </source>
</evidence>
<dbReference type="Pfam" id="PF00696">
    <property type="entry name" value="AA_kinase"/>
    <property type="match status" value="1"/>
</dbReference>
<dbReference type="InterPro" id="IPR002912">
    <property type="entry name" value="ACT_dom"/>
</dbReference>
<keyword evidence="3" id="KW-0547">Nucleotide-binding</keyword>
<evidence type="ECO:0000256" key="2">
    <source>
        <dbReference type="ARBA" id="ARBA00022679"/>
    </source>
</evidence>
<dbReference type="GO" id="GO:0005524">
    <property type="term" value="F:ATP binding"/>
    <property type="evidence" value="ECO:0007669"/>
    <property type="project" value="UniProtKB-KW"/>
</dbReference>
<accession>A0A9W7W1Z3</accession>
<dbReference type="NCBIfam" id="TIGR00657">
    <property type="entry name" value="asp_kinases"/>
    <property type="match status" value="1"/>
</dbReference>
<sequence>MEFPLIRRETPDKPQPYTNGGTTTSITSRISHTEERNLPGGANWVVQKFGGTSVGKVAVKIAEDIILAGLKEGGGDGRAKQRIAVVCSARSTGTKAEGTTNRLLRAARDAETSGSMDYVKIVQAIEEDHLAAGKRDVSSEAIVHEYAQAVSRECDVLQKILQSAQFLQAVTSQTMDMVMSVGEKLSCLYMTALLQDRGAKAVYVDLSEVITFAPAKGGLGDDFYLQLGTALGDKVRSYGDDAVPVLTGYFGKVPGGLLEQIGRGYTDLCAALIAVGLRARELQIWKEVDGIFTADPRKVPTARLLDAVTPSEAAELTFYGSEVIHPFTMDQVIRATIPIRIKNVMNPRNQGTVIFPDPADTLINKRPGLFRNRSVSSLLAQRSALSKPKRPTAVTIKPKITVLNVHSKKRTRAHGFLMSIFSTLDKHGLSVDLISSSEVHVSMALHSENSLLSGHGEEEMKIESAALRGAVDDLSKWGDIDLVPDMAIISLVGRQLRSMVGISGRFFSTLGENGINIEMISQGASEINISCVIEEREANRALNVVHTNLFTFLEN</sequence>
<dbReference type="Gene3D" id="3.30.70.260">
    <property type="match status" value="2"/>
</dbReference>
<protein>
    <recommendedName>
        <fullName evidence="7">Aspartokinase</fullName>
        <ecNumber evidence="7">2.7.2.4</ecNumber>
    </recommendedName>
</protein>
<comment type="similarity">
    <text evidence="1 7">Belongs to the aspartokinase family.</text>
</comment>
<comment type="catalytic activity">
    <reaction evidence="6 7">
        <text>L-aspartate + ATP = 4-phospho-L-aspartate + ADP</text>
        <dbReference type="Rhea" id="RHEA:23776"/>
        <dbReference type="ChEBI" id="CHEBI:29991"/>
        <dbReference type="ChEBI" id="CHEBI:30616"/>
        <dbReference type="ChEBI" id="CHEBI:57535"/>
        <dbReference type="ChEBI" id="CHEBI:456216"/>
        <dbReference type="EC" id="2.7.2.4"/>
    </reaction>
</comment>
<evidence type="ECO:0000256" key="1">
    <source>
        <dbReference type="ARBA" id="ARBA00010122"/>
    </source>
</evidence>
<evidence type="ECO:0000256" key="3">
    <source>
        <dbReference type="ARBA" id="ARBA00022741"/>
    </source>
</evidence>
<dbReference type="PANTHER" id="PTHR21499">
    <property type="entry name" value="ASPARTATE KINASE"/>
    <property type="match status" value="1"/>
</dbReference>
<dbReference type="FunFam" id="3.30.70.260:FF:000033">
    <property type="entry name" value="Aspartokinase"/>
    <property type="match status" value="1"/>
</dbReference>
<dbReference type="PROSITE" id="PS51671">
    <property type="entry name" value="ACT"/>
    <property type="match status" value="1"/>
</dbReference>
<evidence type="ECO:0000256" key="7">
    <source>
        <dbReference type="RuleBase" id="RU003448"/>
    </source>
</evidence>
<reference evidence="10 11" key="1">
    <citation type="journal article" date="2018" name="IMA Fungus">
        <title>IMA Genome-F 10: Nine draft genome sequences of Claviceps purpurea s.lat., including C. arundinis, C. humidiphila, and C. cf. spartinae, pseudomolecules for the pitch canker pathogen Fusarium circinatum, draft genome of Davidsoniella eucalypti, Grosmannia galeiformis, Quambalaria eucalypti, and Teratosphaeria destructans.</title>
        <authorList>
            <person name="Wingfield B.D."/>
            <person name="Liu M."/>
            <person name="Nguyen H.D."/>
            <person name="Lane F.A."/>
            <person name="Morgan S.W."/>
            <person name="De Vos L."/>
            <person name="Wilken P.M."/>
            <person name="Duong T.A."/>
            <person name="Aylward J."/>
            <person name="Coetzee M.P."/>
            <person name="Dadej K."/>
            <person name="De Beer Z.W."/>
            <person name="Findlay W."/>
            <person name="Havenga M."/>
            <person name="Kolarik M."/>
            <person name="Menzies J.G."/>
            <person name="Naidoo K."/>
            <person name="Pochopski O."/>
            <person name="Shoukouhi P."/>
            <person name="Santana Q.C."/>
            <person name="Seifert K.A."/>
            <person name="Soal N."/>
            <person name="Steenkamp E.T."/>
            <person name="Tatham C.T."/>
            <person name="van der Nest M.A."/>
            <person name="Wingfield M.J."/>
        </authorList>
    </citation>
    <scope>NUCLEOTIDE SEQUENCE [LARGE SCALE GENOMIC DNA]</scope>
    <source>
        <strain evidence="10">CMW44962</strain>
    </source>
</reference>
<dbReference type="EC" id="2.7.2.4" evidence="7"/>
<dbReference type="OrthoDB" id="4323675at2759"/>
<evidence type="ECO:0000259" key="9">
    <source>
        <dbReference type="PROSITE" id="PS51671"/>
    </source>
</evidence>
<feature type="region of interest" description="Disordered" evidence="8">
    <location>
        <begin position="1"/>
        <end position="25"/>
    </location>
</feature>
<keyword evidence="11" id="KW-1185">Reference proteome</keyword>
<reference evidence="10 11" key="2">
    <citation type="journal article" date="2021" name="Curr. Genet.">
        <title>Genetic response to nitrogen starvation in the aggressive Eucalyptus foliar pathogen Teratosphaeria destructans.</title>
        <authorList>
            <person name="Havenga M."/>
            <person name="Wingfield B.D."/>
            <person name="Wingfield M.J."/>
            <person name="Dreyer L.L."/>
            <person name="Roets F."/>
            <person name="Aylward J."/>
        </authorList>
    </citation>
    <scope>NUCLEOTIDE SEQUENCE [LARGE SCALE GENOMIC DNA]</scope>
    <source>
        <strain evidence="10">CMW44962</strain>
    </source>
</reference>
<dbReference type="Gene3D" id="3.40.1160.10">
    <property type="entry name" value="Acetylglutamate kinase-like"/>
    <property type="match status" value="1"/>
</dbReference>
<dbReference type="AlphaFoldDB" id="A0A9W7W1Z3"/>
<evidence type="ECO:0000256" key="4">
    <source>
        <dbReference type="ARBA" id="ARBA00022777"/>
    </source>
</evidence>
<dbReference type="InterPro" id="IPR036393">
    <property type="entry name" value="AceGlu_kinase-like_sf"/>
</dbReference>
<dbReference type="SUPFAM" id="SSF55021">
    <property type="entry name" value="ACT-like"/>
    <property type="match status" value="2"/>
</dbReference>
<dbReference type="GO" id="GO:0004072">
    <property type="term" value="F:aspartate kinase activity"/>
    <property type="evidence" value="ECO:0007669"/>
    <property type="project" value="UniProtKB-EC"/>
</dbReference>
<dbReference type="GO" id="GO:0009089">
    <property type="term" value="P:lysine biosynthetic process via diaminopimelate"/>
    <property type="evidence" value="ECO:0007669"/>
    <property type="project" value="TreeGrafter"/>
</dbReference>
<dbReference type="FunFam" id="3.40.1160.10:FF:000023">
    <property type="entry name" value="Probable aspartokinase"/>
    <property type="match status" value="1"/>
</dbReference>
<dbReference type="InterPro" id="IPR001341">
    <property type="entry name" value="Asp_kinase"/>
</dbReference>
<keyword evidence="5" id="KW-0067">ATP-binding</keyword>
<dbReference type="InterPro" id="IPR045865">
    <property type="entry name" value="ACT-like_dom_sf"/>
</dbReference>
<comment type="caution">
    <text evidence="10">The sequence shown here is derived from an EMBL/GenBank/DDBJ whole genome shotgun (WGS) entry which is preliminary data.</text>
</comment>
<evidence type="ECO:0000313" key="10">
    <source>
        <dbReference type="EMBL" id="KAH9827332.1"/>
    </source>
</evidence>
<dbReference type="InterPro" id="IPR001048">
    <property type="entry name" value="Asp/Glu/Uridylate_kinase"/>
</dbReference>
<keyword evidence="4 7" id="KW-0418">Kinase</keyword>